<feature type="binding site" evidence="8">
    <location>
        <position position="281"/>
    </location>
    <ligand>
        <name>NADP(+)</name>
        <dbReference type="ChEBI" id="CHEBI:58349"/>
    </ligand>
</feature>
<evidence type="ECO:0000256" key="4">
    <source>
        <dbReference type="ARBA" id="ARBA00022857"/>
    </source>
</evidence>
<dbReference type="SUPFAM" id="SSF53223">
    <property type="entry name" value="Aminoacid dehydrogenase-like, N-terminal domain"/>
    <property type="match status" value="1"/>
</dbReference>
<feature type="binding site" evidence="8">
    <location>
        <position position="129"/>
    </location>
    <ligand>
        <name>shikimate</name>
        <dbReference type="ChEBI" id="CHEBI:36208"/>
    </ligand>
</feature>
<dbReference type="EC" id="1.1.1.25" evidence="2 8"/>
<feature type="domain" description="Shikimate dehydrogenase substrate binding N-terminal" evidence="11">
    <location>
        <begin position="49"/>
        <end position="130"/>
    </location>
</feature>
<dbReference type="InterPro" id="IPR036291">
    <property type="entry name" value="NAD(P)-bd_dom_sf"/>
</dbReference>
<comment type="catalytic activity">
    <reaction evidence="7 8">
        <text>shikimate + NADP(+) = 3-dehydroshikimate + NADPH + H(+)</text>
        <dbReference type="Rhea" id="RHEA:17737"/>
        <dbReference type="ChEBI" id="CHEBI:15378"/>
        <dbReference type="ChEBI" id="CHEBI:16630"/>
        <dbReference type="ChEBI" id="CHEBI:36208"/>
        <dbReference type="ChEBI" id="CHEBI:57783"/>
        <dbReference type="ChEBI" id="CHEBI:58349"/>
        <dbReference type="EC" id="1.1.1.25"/>
    </reaction>
</comment>
<dbReference type="HAMAP" id="MF_00222">
    <property type="entry name" value="Shikimate_DH_AroE"/>
    <property type="match status" value="1"/>
</dbReference>
<evidence type="ECO:0000259" key="11">
    <source>
        <dbReference type="Pfam" id="PF08501"/>
    </source>
</evidence>
<evidence type="ECO:0000259" key="12">
    <source>
        <dbReference type="Pfam" id="PF18317"/>
    </source>
</evidence>
<feature type="binding site" evidence="8">
    <location>
        <position position="144"/>
    </location>
    <ligand>
        <name>shikimate</name>
        <dbReference type="ChEBI" id="CHEBI:36208"/>
    </ligand>
</feature>
<organism evidence="13 14">
    <name type="scientific">Hydrogenophaga palleronii</name>
    <dbReference type="NCBI Taxonomy" id="65655"/>
    <lineage>
        <taxon>Bacteria</taxon>
        <taxon>Pseudomonadati</taxon>
        <taxon>Pseudomonadota</taxon>
        <taxon>Betaproteobacteria</taxon>
        <taxon>Burkholderiales</taxon>
        <taxon>Comamonadaceae</taxon>
        <taxon>Hydrogenophaga</taxon>
    </lineage>
</organism>
<dbReference type="PANTHER" id="PTHR21089">
    <property type="entry name" value="SHIKIMATE DEHYDROGENASE"/>
    <property type="match status" value="1"/>
</dbReference>
<feature type="compositionally biased region" description="Basic and acidic residues" evidence="9">
    <location>
        <begin position="1"/>
        <end position="17"/>
    </location>
</feature>
<keyword evidence="5 8" id="KW-0560">Oxidoreductase</keyword>
<comment type="pathway">
    <text evidence="1 8">Metabolic intermediate biosynthesis; chorismate biosynthesis; chorismate from D-erythrose 4-phosphate and phosphoenolpyruvate: step 4/7.</text>
</comment>
<dbReference type="NCBIfam" id="NF001310">
    <property type="entry name" value="PRK00258.1-2"/>
    <property type="match status" value="1"/>
</dbReference>
<comment type="subunit">
    <text evidence="8">Homodimer.</text>
</comment>
<dbReference type="InterPro" id="IPR046346">
    <property type="entry name" value="Aminoacid_DH-like_N_sf"/>
</dbReference>
<evidence type="ECO:0000256" key="6">
    <source>
        <dbReference type="ARBA" id="ARBA00023141"/>
    </source>
</evidence>
<feature type="binding site" evidence="8">
    <location>
        <position position="288"/>
    </location>
    <ligand>
        <name>shikimate</name>
        <dbReference type="ChEBI" id="CHEBI:36208"/>
    </ligand>
</feature>
<feature type="binding site" evidence="8">
    <location>
        <position position="257"/>
    </location>
    <ligand>
        <name>NADP(+)</name>
        <dbReference type="ChEBI" id="CHEBI:58349"/>
    </ligand>
</feature>
<evidence type="ECO:0000256" key="8">
    <source>
        <dbReference type="HAMAP-Rule" id="MF_00222"/>
    </source>
</evidence>
<dbReference type="Proteomes" id="UP001265700">
    <property type="component" value="Unassembled WGS sequence"/>
</dbReference>
<comment type="similarity">
    <text evidence="8">Belongs to the shikimate dehydrogenase family.</text>
</comment>
<evidence type="ECO:0000313" key="13">
    <source>
        <dbReference type="EMBL" id="MDR7148418.1"/>
    </source>
</evidence>
<feature type="domain" description="Quinate/shikimate 5-dehydrogenase/glutamyl-tRNA reductase" evidence="10">
    <location>
        <begin position="159"/>
        <end position="233"/>
    </location>
</feature>
<dbReference type="SUPFAM" id="SSF51735">
    <property type="entry name" value="NAD(P)-binding Rossmann-fold domains"/>
    <property type="match status" value="1"/>
</dbReference>
<dbReference type="Gene3D" id="3.40.50.10860">
    <property type="entry name" value="Leucine Dehydrogenase, chain A, domain 1"/>
    <property type="match status" value="1"/>
</dbReference>
<comment type="caution">
    <text evidence="13">The sequence shown here is derived from an EMBL/GenBank/DDBJ whole genome shotgun (WGS) entry which is preliminary data.</text>
</comment>
<feature type="binding site" evidence="8">
    <location>
        <begin position="169"/>
        <end position="173"/>
    </location>
    <ligand>
        <name>NADP(+)</name>
        <dbReference type="ChEBI" id="CHEBI:58349"/>
    </ligand>
</feature>
<dbReference type="InterPro" id="IPR041121">
    <property type="entry name" value="SDH_C"/>
</dbReference>
<evidence type="ECO:0000256" key="7">
    <source>
        <dbReference type="ARBA" id="ARBA00049442"/>
    </source>
</evidence>
<accession>A0ABU1WGS7</accession>
<feature type="active site" description="Proton acceptor" evidence="8">
    <location>
        <position position="108"/>
    </location>
</feature>
<evidence type="ECO:0000256" key="1">
    <source>
        <dbReference type="ARBA" id="ARBA00004871"/>
    </source>
</evidence>
<evidence type="ECO:0000259" key="10">
    <source>
        <dbReference type="Pfam" id="PF01488"/>
    </source>
</evidence>
<dbReference type="InterPro" id="IPR013708">
    <property type="entry name" value="Shikimate_DH-bd_N"/>
</dbReference>
<dbReference type="EMBL" id="JAVDWU010000001">
    <property type="protein sequence ID" value="MDR7148418.1"/>
    <property type="molecule type" value="Genomic_DNA"/>
</dbReference>
<protein>
    <recommendedName>
        <fullName evidence="2 8">Shikimate dehydrogenase (NADP(+))</fullName>
        <shortName evidence="8">SDH</shortName>
        <ecNumber evidence="2 8">1.1.1.25</ecNumber>
    </recommendedName>
</protein>
<feature type="binding site" evidence="8">
    <location>
        <begin position="193"/>
        <end position="198"/>
    </location>
    <ligand>
        <name>NADP(+)</name>
        <dbReference type="ChEBI" id="CHEBI:58349"/>
    </ligand>
</feature>
<dbReference type="InterPro" id="IPR006151">
    <property type="entry name" value="Shikm_DH/Glu-tRNA_Rdtase"/>
</dbReference>
<dbReference type="PANTHER" id="PTHR21089:SF1">
    <property type="entry name" value="BIFUNCTIONAL 3-DEHYDROQUINATE DEHYDRATASE_SHIKIMATE DEHYDROGENASE, CHLOROPLASTIC"/>
    <property type="match status" value="1"/>
</dbReference>
<dbReference type="CDD" id="cd01065">
    <property type="entry name" value="NAD_bind_Shikimate_DH"/>
    <property type="match status" value="1"/>
</dbReference>
<dbReference type="InterPro" id="IPR011342">
    <property type="entry name" value="Shikimate_DH"/>
</dbReference>
<reference evidence="13 14" key="1">
    <citation type="submission" date="2023-07" db="EMBL/GenBank/DDBJ databases">
        <title>Sorghum-associated microbial communities from plants grown in Nebraska, USA.</title>
        <authorList>
            <person name="Schachtman D."/>
        </authorList>
    </citation>
    <scope>NUCLEOTIDE SEQUENCE [LARGE SCALE GENOMIC DNA]</scope>
    <source>
        <strain evidence="13 14">4249</strain>
    </source>
</reference>
<feature type="binding site" evidence="8">
    <location>
        <position position="104"/>
    </location>
    <ligand>
        <name>shikimate</name>
        <dbReference type="ChEBI" id="CHEBI:36208"/>
    </ligand>
</feature>
<comment type="function">
    <text evidence="8">Involved in the biosynthesis of the chorismate, which leads to the biosynthesis of aromatic amino acids. Catalyzes the reversible NADPH linked reduction of 3-dehydroshikimate (DHSA) to yield shikimate (SA).</text>
</comment>
<comment type="caution">
    <text evidence="8">Lacks conserved residue(s) required for the propagation of feature annotation.</text>
</comment>
<sequence length="315" mass="33248">MMIQDGDHEPGENKPTADAHAQIKGLRDNRRSNARVQFAQSHMIDRYAVIGHPISHSKSPLIHGLFAQATGQVLEYTAIDSPVDAFRDTVMAFRAAGGRGANVTLPFKLQAFELATDPSQGARLAGAVNALKFDGDRILAENFDGIGLVNDIIRNQGVSLTGKRVLLCGAGGATRGAILPLAGQGPALIAVANRTAAKAHALKADFAAHVDLQTGGYDDLAGLSFDVVLNATSTGLSQDTLPLPPGVFAPGALAYEMVYGKGLTPFLKQARTAGVARVADGVGMLIEQAAEAFQWWRGVRPDTRPVIERLTVPLV</sequence>
<keyword evidence="4 8" id="KW-0521">NADP</keyword>
<evidence type="ECO:0000313" key="14">
    <source>
        <dbReference type="Proteomes" id="UP001265700"/>
    </source>
</evidence>
<dbReference type="Gene3D" id="3.40.50.720">
    <property type="entry name" value="NAD(P)-binding Rossmann-like Domain"/>
    <property type="match status" value="1"/>
</dbReference>
<keyword evidence="14" id="KW-1185">Reference proteome</keyword>
<evidence type="ECO:0000256" key="9">
    <source>
        <dbReference type="SAM" id="MobiDB-lite"/>
    </source>
</evidence>
<feature type="domain" description="SDH C-terminal" evidence="12">
    <location>
        <begin position="281"/>
        <end position="310"/>
    </location>
</feature>
<keyword evidence="6 8" id="KW-0057">Aromatic amino acid biosynthesis</keyword>
<dbReference type="Pfam" id="PF08501">
    <property type="entry name" value="Shikimate_dh_N"/>
    <property type="match status" value="1"/>
</dbReference>
<feature type="region of interest" description="Disordered" evidence="9">
    <location>
        <begin position="1"/>
        <end position="21"/>
    </location>
</feature>
<gene>
    <name evidence="8" type="primary">aroE</name>
    <name evidence="13" type="ORF">J2W49_000346</name>
</gene>
<evidence type="ECO:0000256" key="3">
    <source>
        <dbReference type="ARBA" id="ARBA00022605"/>
    </source>
</evidence>
<dbReference type="InterPro" id="IPR022893">
    <property type="entry name" value="Shikimate_DH_fam"/>
</dbReference>
<evidence type="ECO:0000256" key="2">
    <source>
        <dbReference type="ARBA" id="ARBA00012962"/>
    </source>
</evidence>
<dbReference type="NCBIfam" id="TIGR00507">
    <property type="entry name" value="aroE"/>
    <property type="match status" value="1"/>
</dbReference>
<dbReference type="Pfam" id="PF01488">
    <property type="entry name" value="Shikimate_DH"/>
    <property type="match status" value="1"/>
</dbReference>
<evidence type="ECO:0000256" key="5">
    <source>
        <dbReference type="ARBA" id="ARBA00023002"/>
    </source>
</evidence>
<dbReference type="GO" id="GO:0004764">
    <property type="term" value="F:shikimate 3-dehydrogenase (NADP+) activity"/>
    <property type="evidence" value="ECO:0007669"/>
    <property type="project" value="UniProtKB-EC"/>
</dbReference>
<proteinExistence type="inferred from homology"/>
<feature type="binding site" evidence="8">
    <location>
        <position position="259"/>
    </location>
    <ligand>
        <name>shikimate</name>
        <dbReference type="ChEBI" id="CHEBI:36208"/>
    </ligand>
</feature>
<name>A0ABU1WGS7_9BURK</name>
<dbReference type="Pfam" id="PF18317">
    <property type="entry name" value="SDH_C"/>
    <property type="match status" value="1"/>
</dbReference>
<keyword evidence="3 8" id="KW-0028">Amino-acid biosynthesis</keyword>
<feature type="binding site" evidence="8">
    <location>
        <begin position="57"/>
        <end position="59"/>
    </location>
    <ligand>
        <name>shikimate</name>
        <dbReference type="ChEBI" id="CHEBI:36208"/>
    </ligand>
</feature>